<sequence>MSVPSTRTFAEHFTTALWLGAAFSAVGIIAAAAVPGRHDLTSIPAAATGGKHG</sequence>
<keyword evidence="1" id="KW-0812">Transmembrane</keyword>
<organism evidence="2 3">
    <name type="scientific">Frankia nepalensis</name>
    <dbReference type="NCBI Taxonomy" id="1836974"/>
    <lineage>
        <taxon>Bacteria</taxon>
        <taxon>Bacillati</taxon>
        <taxon>Actinomycetota</taxon>
        <taxon>Actinomycetes</taxon>
        <taxon>Frankiales</taxon>
        <taxon>Frankiaceae</taxon>
        <taxon>Frankia</taxon>
    </lineage>
</organism>
<dbReference type="EMBL" id="JAEACQ010000254">
    <property type="protein sequence ID" value="MBL7630769.1"/>
    <property type="molecule type" value="Genomic_DNA"/>
</dbReference>
<name>A0A937RKZ7_9ACTN</name>
<keyword evidence="1" id="KW-0472">Membrane</keyword>
<feature type="transmembrane region" description="Helical" evidence="1">
    <location>
        <begin position="12"/>
        <end position="34"/>
    </location>
</feature>
<keyword evidence="1" id="KW-1133">Transmembrane helix</keyword>
<evidence type="ECO:0000313" key="2">
    <source>
        <dbReference type="EMBL" id="MBL7630769.1"/>
    </source>
</evidence>
<accession>A0A937RKZ7</accession>
<gene>
    <name evidence="2" type="ORF">I7412_27140</name>
</gene>
<dbReference type="Proteomes" id="UP000604475">
    <property type="component" value="Unassembled WGS sequence"/>
</dbReference>
<protein>
    <submittedName>
        <fullName evidence="2">Uncharacterized protein</fullName>
    </submittedName>
</protein>
<evidence type="ECO:0000313" key="3">
    <source>
        <dbReference type="Proteomes" id="UP000604475"/>
    </source>
</evidence>
<reference evidence="2" key="1">
    <citation type="submission" date="2020-12" db="EMBL/GenBank/DDBJ databases">
        <title>Genomic characterization of non-nitrogen-fixing Frankia strains.</title>
        <authorList>
            <person name="Carlos-Shanley C."/>
            <person name="Guerra T."/>
            <person name="Hahn D."/>
        </authorList>
    </citation>
    <scope>NUCLEOTIDE SEQUENCE</scope>
    <source>
        <strain evidence="2">CN6</strain>
    </source>
</reference>
<dbReference type="RefSeq" id="WP_203002878.1">
    <property type="nucleotide sequence ID" value="NZ_JADWYU010000145.1"/>
</dbReference>
<keyword evidence="3" id="KW-1185">Reference proteome</keyword>
<evidence type="ECO:0000256" key="1">
    <source>
        <dbReference type="SAM" id="Phobius"/>
    </source>
</evidence>
<dbReference type="AlphaFoldDB" id="A0A937RKZ7"/>
<comment type="caution">
    <text evidence="2">The sequence shown here is derived from an EMBL/GenBank/DDBJ whole genome shotgun (WGS) entry which is preliminary data.</text>
</comment>
<proteinExistence type="predicted"/>